<accession>A0A1J1HLI1</accession>
<gene>
    <name evidence="3" type="ORF">CLUMA_CG002179</name>
</gene>
<dbReference type="Proteomes" id="UP000183832">
    <property type="component" value="Unassembled WGS sequence"/>
</dbReference>
<proteinExistence type="predicted"/>
<keyword evidence="2" id="KW-1133">Transmembrane helix</keyword>
<dbReference type="AlphaFoldDB" id="A0A1J1HLI1"/>
<evidence type="ECO:0000256" key="2">
    <source>
        <dbReference type="SAM" id="Phobius"/>
    </source>
</evidence>
<reference evidence="3 4" key="1">
    <citation type="submission" date="2015-04" db="EMBL/GenBank/DDBJ databases">
        <authorList>
            <person name="Syromyatnikov M.Y."/>
            <person name="Popov V.N."/>
        </authorList>
    </citation>
    <scope>NUCLEOTIDE SEQUENCE [LARGE SCALE GENOMIC DNA]</scope>
</reference>
<protein>
    <submittedName>
        <fullName evidence="3">CLUMA_CG002179, isoform A</fullName>
    </submittedName>
</protein>
<keyword evidence="2" id="KW-0472">Membrane</keyword>
<sequence>YNIITSKIREHDFGKIVMFKNFLMDFSLSFVVAVFFYLIVEEPFCLIGKYVANYIVGLKCESIGKLIGKLCSSHMKTKSSTIDKTLTPHKTDDNKV</sequence>
<keyword evidence="2" id="KW-0812">Transmembrane</keyword>
<feature type="transmembrane region" description="Helical" evidence="2">
    <location>
        <begin position="21"/>
        <end position="40"/>
    </location>
</feature>
<name>A0A1J1HLI1_9DIPT</name>
<keyword evidence="4" id="KW-1185">Reference proteome</keyword>
<organism evidence="3 4">
    <name type="scientific">Clunio marinus</name>
    <dbReference type="NCBI Taxonomy" id="568069"/>
    <lineage>
        <taxon>Eukaryota</taxon>
        <taxon>Metazoa</taxon>
        <taxon>Ecdysozoa</taxon>
        <taxon>Arthropoda</taxon>
        <taxon>Hexapoda</taxon>
        <taxon>Insecta</taxon>
        <taxon>Pterygota</taxon>
        <taxon>Neoptera</taxon>
        <taxon>Endopterygota</taxon>
        <taxon>Diptera</taxon>
        <taxon>Nematocera</taxon>
        <taxon>Chironomoidea</taxon>
        <taxon>Chironomidae</taxon>
        <taxon>Clunio</taxon>
    </lineage>
</organism>
<evidence type="ECO:0000313" key="3">
    <source>
        <dbReference type="EMBL" id="CRK88402.1"/>
    </source>
</evidence>
<evidence type="ECO:0000313" key="4">
    <source>
        <dbReference type="Proteomes" id="UP000183832"/>
    </source>
</evidence>
<dbReference type="EMBL" id="CVRI01000006">
    <property type="protein sequence ID" value="CRK88402.1"/>
    <property type="molecule type" value="Genomic_DNA"/>
</dbReference>
<evidence type="ECO:0000256" key="1">
    <source>
        <dbReference type="SAM" id="MobiDB-lite"/>
    </source>
</evidence>
<feature type="non-terminal residue" evidence="3">
    <location>
        <position position="1"/>
    </location>
</feature>
<feature type="region of interest" description="Disordered" evidence="1">
    <location>
        <begin position="75"/>
        <end position="96"/>
    </location>
</feature>